<dbReference type="InterPro" id="IPR035896">
    <property type="entry name" value="AN1-like_Znf"/>
</dbReference>
<dbReference type="AlphaFoldDB" id="A0AAV9P6I8"/>
<proteinExistence type="predicted"/>
<dbReference type="Pfam" id="PF01428">
    <property type="entry name" value="zf-AN1"/>
    <property type="match status" value="2"/>
</dbReference>
<dbReference type="SUPFAM" id="SSF118310">
    <property type="entry name" value="AN1-like Zinc finger"/>
    <property type="match status" value="2"/>
</dbReference>
<keyword evidence="1" id="KW-0479">Metal-binding</keyword>
<accession>A0AAV9P6I8</accession>
<dbReference type="InterPro" id="IPR057358">
    <property type="entry name" value="UBL_ZFAND1-like"/>
</dbReference>
<name>A0AAV9P6I8_9PEZI</name>
<dbReference type="RefSeq" id="XP_064656920.1">
    <property type="nucleotide sequence ID" value="XM_064805078.1"/>
</dbReference>
<dbReference type="PANTHER" id="PTHR14677">
    <property type="entry name" value="ARSENITE INDUCUBLE RNA ASSOCIATED PROTEIN AIP-1-RELATED"/>
    <property type="match status" value="1"/>
</dbReference>
<evidence type="ECO:0000259" key="5">
    <source>
        <dbReference type="PROSITE" id="PS51039"/>
    </source>
</evidence>
<protein>
    <recommendedName>
        <fullName evidence="5">AN1-type domain-containing protein</fullName>
    </recommendedName>
</protein>
<gene>
    <name evidence="6" type="ORF">LTR77_007842</name>
</gene>
<keyword evidence="3" id="KW-0862">Zinc</keyword>
<evidence type="ECO:0000256" key="1">
    <source>
        <dbReference type="ARBA" id="ARBA00022723"/>
    </source>
</evidence>
<evidence type="ECO:0000313" key="6">
    <source>
        <dbReference type="EMBL" id="KAK5167112.1"/>
    </source>
</evidence>
<evidence type="ECO:0000256" key="3">
    <source>
        <dbReference type="ARBA" id="ARBA00022833"/>
    </source>
</evidence>
<dbReference type="Proteomes" id="UP001337655">
    <property type="component" value="Unassembled WGS sequence"/>
</dbReference>
<dbReference type="SMART" id="SM00154">
    <property type="entry name" value="ZnF_AN1"/>
    <property type="match status" value="2"/>
</dbReference>
<dbReference type="GeneID" id="89929177"/>
<dbReference type="Pfam" id="PF25327">
    <property type="entry name" value="UBL_ZFAND1"/>
    <property type="match status" value="1"/>
</dbReference>
<sequence length="321" mass="34784">MASSSSTPTPSDQEATYSKMSVGDVEAIGSHCQMPFCHQLDFLPFKCESCKGKFCLDHRTESAHSCPQAGAWARQRNQRSATPTSAYAGPKKPTILTHEQQCSSPTCKTLVNTPLTSGVQCEKCNRTYCLKHRLTYDHDCAKLTPLGARPGNTAQQTQREKGLAALGKLRAWGQAKKAAAAQTNVLPVSKAKQAEATRVQETAALKKTAKGDDKVPVEKRVYLHVEASSDTVTSKIPKGAFFYNTEFSVGRVLDLAAKSLQVANLNNRSESEEDKLRVFHVEGGRLLEFGEKLGKSVQTGNTIVLLRGVGAGMAKTPEKTV</sequence>
<organism evidence="6 7">
    <name type="scientific">Saxophila tyrrhenica</name>
    <dbReference type="NCBI Taxonomy" id="1690608"/>
    <lineage>
        <taxon>Eukaryota</taxon>
        <taxon>Fungi</taxon>
        <taxon>Dikarya</taxon>
        <taxon>Ascomycota</taxon>
        <taxon>Pezizomycotina</taxon>
        <taxon>Dothideomycetes</taxon>
        <taxon>Dothideomycetidae</taxon>
        <taxon>Mycosphaerellales</taxon>
        <taxon>Extremaceae</taxon>
        <taxon>Saxophila</taxon>
    </lineage>
</organism>
<dbReference type="PROSITE" id="PS51039">
    <property type="entry name" value="ZF_AN1"/>
    <property type="match status" value="2"/>
</dbReference>
<keyword evidence="2 4" id="KW-0863">Zinc-finger</keyword>
<dbReference type="GO" id="GO:0008270">
    <property type="term" value="F:zinc ion binding"/>
    <property type="evidence" value="ECO:0007669"/>
    <property type="project" value="UniProtKB-KW"/>
</dbReference>
<evidence type="ECO:0000313" key="7">
    <source>
        <dbReference type="Proteomes" id="UP001337655"/>
    </source>
</evidence>
<feature type="domain" description="AN1-type" evidence="5">
    <location>
        <begin position="96"/>
        <end position="148"/>
    </location>
</feature>
<dbReference type="EMBL" id="JAVRRT010000012">
    <property type="protein sequence ID" value="KAK5167112.1"/>
    <property type="molecule type" value="Genomic_DNA"/>
</dbReference>
<dbReference type="InterPro" id="IPR000058">
    <property type="entry name" value="Znf_AN1"/>
</dbReference>
<evidence type="ECO:0000256" key="2">
    <source>
        <dbReference type="ARBA" id="ARBA00022771"/>
    </source>
</evidence>
<evidence type="ECO:0000256" key="4">
    <source>
        <dbReference type="PROSITE-ProRule" id="PRU00449"/>
    </source>
</evidence>
<dbReference type="PANTHER" id="PTHR14677:SF40">
    <property type="entry name" value="CDC48-ASSOCIATED UBIQUITIN-LIKE_ZINC FINGER PROTEIN 1"/>
    <property type="match status" value="1"/>
</dbReference>
<comment type="caution">
    <text evidence="6">The sequence shown here is derived from an EMBL/GenBank/DDBJ whole genome shotgun (WGS) entry which is preliminary data.</text>
</comment>
<dbReference type="GO" id="GO:0005737">
    <property type="term" value="C:cytoplasm"/>
    <property type="evidence" value="ECO:0007669"/>
    <property type="project" value="TreeGrafter"/>
</dbReference>
<reference evidence="6 7" key="1">
    <citation type="submission" date="2023-08" db="EMBL/GenBank/DDBJ databases">
        <title>Black Yeasts Isolated from many extreme environments.</title>
        <authorList>
            <person name="Coleine C."/>
            <person name="Stajich J.E."/>
            <person name="Selbmann L."/>
        </authorList>
    </citation>
    <scope>NUCLEOTIDE SEQUENCE [LARGE SCALE GENOMIC DNA]</scope>
    <source>
        <strain evidence="6 7">CCFEE 5935</strain>
    </source>
</reference>
<dbReference type="Gene3D" id="4.10.1110.10">
    <property type="entry name" value="AN1-like Zinc finger"/>
    <property type="match status" value="2"/>
</dbReference>
<keyword evidence="7" id="KW-1185">Reference proteome</keyword>
<feature type="domain" description="AN1-type" evidence="5">
    <location>
        <begin position="26"/>
        <end position="74"/>
    </location>
</feature>